<name>A0A3B1C085_9ZZZZ</name>
<organism evidence="2">
    <name type="scientific">hydrothermal vent metagenome</name>
    <dbReference type="NCBI Taxonomy" id="652676"/>
    <lineage>
        <taxon>unclassified sequences</taxon>
        <taxon>metagenomes</taxon>
        <taxon>ecological metagenomes</taxon>
    </lineage>
</organism>
<feature type="domain" description="AMIN" evidence="1">
    <location>
        <begin position="52"/>
        <end position="129"/>
    </location>
</feature>
<proteinExistence type="predicted"/>
<dbReference type="Pfam" id="PF11741">
    <property type="entry name" value="AMIN"/>
    <property type="match status" value="1"/>
</dbReference>
<dbReference type="Gene3D" id="2.60.40.3500">
    <property type="match status" value="1"/>
</dbReference>
<dbReference type="PROSITE" id="PS51257">
    <property type="entry name" value="PROKAR_LIPOPROTEIN"/>
    <property type="match status" value="1"/>
</dbReference>
<sequence>MSIIQRGAVYTSLTLMLIMSACASDAQLTQKAEPAASAGASTKIVDLSTSSDDQKVELLIKADNPIQYTVYKLDDPMRLIIDMSQVDMSGYQSAIPVNHRLVKSVMPIYFKESNDSRLEVELAEDVDYILSEESPNELNVLILAKGSAPAVAAPPKEDMAQIEEETVEP</sequence>
<evidence type="ECO:0000313" key="2">
    <source>
        <dbReference type="EMBL" id="VAX23976.1"/>
    </source>
</evidence>
<evidence type="ECO:0000259" key="1">
    <source>
        <dbReference type="Pfam" id="PF11741"/>
    </source>
</evidence>
<dbReference type="InterPro" id="IPR021731">
    <property type="entry name" value="AMIN_dom"/>
</dbReference>
<gene>
    <name evidence="2" type="ORF">MNBD_NITROSPINAE04-462</name>
</gene>
<dbReference type="EMBL" id="UOGA01000258">
    <property type="protein sequence ID" value="VAX23976.1"/>
    <property type="molecule type" value="Genomic_DNA"/>
</dbReference>
<feature type="non-terminal residue" evidence="2">
    <location>
        <position position="169"/>
    </location>
</feature>
<reference evidence="2" key="1">
    <citation type="submission" date="2018-06" db="EMBL/GenBank/DDBJ databases">
        <authorList>
            <person name="Zhirakovskaya E."/>
        </authorList>
    </citation>
    <scope>NUCLEOTIDE SEQUENCE</scope>
</reference>
<accession>A0A3B1C085</accession>
<dbReference type="AlphaFoldDB" id="A0A3B1C085"/>
<protein>
    <recommendedName>
        <fullName evidence="1">AMIN domain-containing protein</fullName>
    </recommendedName>
</protein>